<dbReference type="EMBL" id="CM055108">
    <property type="protein sequence ID" value="KAJ7524975.1"/>
    <property type="molecule type" value="Genomic_DNA"/>
</dbReference>
<accession>A0ACC2B5F0</accession>
<proteinExistence type="predicted"/>
<comment type="caution">
    <text evidence="1">The sequence shown here is derived from an EMBL/GenBank/DDBJ whole genome shotgun (WGS) entry which is preliminary data.</text>
</comment>
<keyword evidence="2" id="KW-1185">Reference proteome</keyword>
<gene>
    <name evidence="1" type="ORF">O6H91_17G030500</name>
</gene>
<reference evidence="2" key="1">
    <citation type="journal article" date="2024" name="Proc. Natl. Acad. Sci. U.S.A.">
        <title>Extraordinary preservation of gene collinearity over three hundred million years revealed in homosporous lycophytes.</title>
        <authorList>
            <person name="Li C."/>
            <person name="Wickell D."/>
            <person name="Kuo L.Y."/>
            <person name="Chen X."/>
            <person name="Nie B."/>
            <person name="Liao X."/>
            <person name="Peng D."/>
            <person name="Ji J."/>
            <person name="Jenkins J."/>
            <person name="Williams M."/>
            <person name="Shu S."/>
            <person name="Plott C."/>
            <person name="Barry K."/>
            <person name="Rajasekar S."/>
            <person name="Grimwood J."/>
            <person name="Han X."/>
            <person name="Sun S."/>
            <person name="Hou Z."/>
            <person name="He W."/>
            <person name="Dai G."/>
            <person name="Sun C."/>
            <person name="Schmutz J."/>
            <person name="Leebens-Mack J.H."/>
            <person name="Li F.W."/>
            <person name="Wang L."/>
        </authorList>
    </citation>
    <scope>NUCLEOTIDE SEQUENCE [LARGE SCALE GENOMIC DNA]</scope>
    <source>
        <strain evidence="2">cv. PW_Plant_1</strain>
    </source>
</reference>
<sequence length="503" mass="55059">MVRTVVGDEAQIEAFLDSLFASSASVQIGLLIGRLSTGSNRDVVFGLVPTPTKDGEQACKVLGSTTQQQSKDLGDKRKSARAKPSIDSSSLMLDIDWVAEHARQVSRMLLGGMHVVGIYCLGTEVSIKNSLATLWQAVRAVASTQSLLADAEFVFEPLLLQVSSSPRRLSCRSCLLESNFTPASIKPCEWKLGKLRPTLHSFTCHHTFKIRLPLLENTDFGKDQPLRKLLLYEIQHEVERLKAAPVLVDGIMAEENVLVLGNASDTSHDVQFLLPFNQEESREGVVVGIVGLHGTVHARAYALLREPLARALSYLKEDIVASLRSRIDLLCDVAEQELENAQLGENGSEMGSSLKANGIHALLASCSKGSLPCSFLLPRRVLVPWSSGVFISDYLLENETIQDVNERCRELFGRNDPLELSMVVEPEVMGSFAAIESINPGISRPAYKKSVGTEDLGSHSNKEKFPTLALTHDNPNKFFQYTIVGALTAVLLGVVIALSVWKR</sequence>
<evidence type="ECO:0000313" key="2">
    <source>
        <dbReference type="Proteomes" id="UP001162992"/>
    </source>
</evidence>
<protein>
    <submittedName>
        <fullName evidence="1">Uncharacterized protein</fullName>
    </submittedName>
</protein>
<organism evidence="1 2">
    <name type="scientific">Diphasiastrum complanatum</name>
    <name type="common">Issler's clubmoss</name>
    <name type="synonym">Lycopodium complanatum</name>
    <dbReference type="NCBI Taxonomy" id="34168"/>
    <lineage>
        <taxon>Eukaryota</taxon>
        <taxon>Viridiplantae</taxon>
        <taxon>Streptophyta</taxon>
        <taxon>Embryophyta</taxon>
        <taxon>Tracheophyta</taxon>
        <taxon>Lycopodiopsida</taxon>
        <taxon>Lycopodiales</taxon>
        <taxon>Lycopodiaceae</taxon>
        <taxon>Lycopodioideae</taxon>
        <taxon>Diphasiastrum</taxon>
    </lineage>
</organism>
<name>A0ACC2B5F0_DIPCM</name>
<dbReference type="Proteomes" id="UP001162992">
    <property type="component" value="Chromosome 17"/>
</dbReference>
<evidence type="ECO:0000313" key="1">
    <source>
        <dbReference type="EMBL" id="KAJ7524975.1"/>
    </source>
</evidence>